<evidence type="ECO:0000259" key="1">
    <source>
        <dbReference type="Pfam" id="PF01882"/>
    </source>
</evidence>
<organism evidence="2 3">
    <name type="scientific">Litoreibacter albidus</name>
    <dbReference type="NCBI Taxonomy" id="670155"/>
    <lineage>
        <taxon>Bacteria</taxon>
        <taxon>Pseudomonadati</taxon>
        <taxon>Pseudomonadota</taxon>
        <taxon>Alphaproteobacteria</taxon>
        <taxon>Rhodobacterales</taxon>
        <taxon>Roseobacteraceae</taxon>
        <taxon>Litoreibacter</taxon>
    </lineage>
</organism>
<dbReference type="PANTHER" id="PTHR33608">
    <property type="entry name" value="BLL2464 PROTEIN"/>
    <property type="match status" value="1"/>
</dbReference>
<evidence type="ECO:0000313" key="3">
    <source>
        <dbReference type="Proteomes" id="UP000199441"/>
    </source>
</evidence>
<dbReference type="Proteomes" id="UP000199441">
    <property type="component" value="Unassembled WGS sequence"/>
</dbReference>
<dbReference type="EMBL" id="FNOI01000005">
    <property type="protein sequence ID" value="SDX24762.1"/>
    <property type="molecule type" value="Genomic_DNA"/>
</dbReference>
<gene>
    <name evidence="2" type="ORF">SAMN04488001_2741</name>
</gene>
<dbReference type="AlphaFoldDB" id="A0A1H3A4R4"/>
<dbReference type="PANTHER" id="PTHR33608:SF6">
    <property type="entry name" value="BLL2464 PROTEIN"/>
    <property type="match status" value="1"/>
</dbReference>
<dbReference type="OrthoDB" id="9794556at2"/>
<accession>A0A1H3A4R4</accession>
<evidence type="ECO:0000313" key="2">
    <source>
        <dbReference type="EMBL" id="SDX24762.1"/>
    </source>
</evidence>
<sequence>MSQATPKDTATTPAGLRHRAEAHASAFPALLAQAEHLAATVLLGEHGRKRAGMGDEFWQYRPTQHGDGLRDVDWRRSARSDATFVRQKEWQAAQSVMLWVDDALSMSFAGGKDRPTKGHRARVIAMALCVLLNKGGERFGLADRGTPPRRGEGHLTRTAGHLMNAEGTADYGAPNARVLPAGSRAVFISDFLGDPAEVATALTAATDRGVRGVLLQVLDPDEEAFPYDGRTVFESMSGAIKFETLKANSLRDAYLQRLAARKAQLQDLARKTGWRYMCHHTNDPAAKALLWLYQSLERGAS</sequence>
<proteinExistence type="predicted"/>
<feature type="domain" description="DUF58" evidence="1">
    <location>
        <begin position="59"/>
        <end position="262"/>
    </location>
</feature>
<dbReference type="STRING" id="670155.SAMN04488001_2741"/>
<protein>
    <recommendedName>
        <fullName evidence="1">DUF58 domain-containing protein</fullName>
    </recommendedName>
</protein>
<reference evidence="3" key="1">
    <citation type="submission" date="2016-10" db="EMBL/GenBank/DDBJ databases">
        <authorList>
            <person name="Varghese N."/>
            <person name="Submissions S."/>
        </authorList>
    </citation>
    <scope>NUCLEOTIDE SEQUENCE [LARGE SCALE GENOMIC DNA]</scope>
    <source>
        <strain evidence="3">DSM 26922</strain>
    </source>
</reference>
<keyword evidence="3" id="KW-1185">Reference proteome</keyword>
<dbReference type="Pfam" id="PF01882">
    <property type="entry name" value="DUF58"/>
    <property type="match status" value="1"/>
</dbReference>
<dbReference type="InterPro" id="IPR002881">
    <property type="entry name" value="DUF58"/>
</dbReference>
<dbReference type="RefSeq" id="WP_089947502.1">
    <property type="nucleotide sequence ID" value="NZ_FNOI01000005.1"/>
</dbReference>
<name>A0A1H3A4R4_9RHOB</name>